<feature type="repeat" description="ANK" evidence="14">
    <location>
        <begin position="893"/>
        <end position="915"/>
    </location>
</feature>
<evidence type="ECO:0000256" key="12">
    <source>
        <dbReference type="ARBA" id="ARBA00075776"/>
    </source>
</evidence>
<dbReference type="PANTHER" id="PTHR24124">
    <property type="entry name" value="ANKYRIN REPEAT FAMILY A"/>
    <property type="match status" value="1"/>
</dbReference>
<dbReference type="InterPro" id="IPR047571">
    <property type="entry name" value="OCA"/>
</dbReference>
<dbReference type="FunFam" id="1.25.40.20:FF:000179">
    <property type="entry name" value="NF-kappa-B inhibitor zeta isoform X2"/>
    <property type="match status" value="1"/>
</dbReference>
<dbReference type="GO" id="GO:0003677">
    <property type="term" value="F:DNA binding"/>
    <property type="evidence" value="ECO:0007669"/>
    <property type="project" value="InterPro"/>
</dbReference>
<keyword evidence="4" id="KW-0805">Transcription regulation</keyword>
<evidence type="ECO:0000256" key="5">
    <source>
        <dbReference type="ARBA" id="ARBA00023043"/>
    </source>
</evidence>
<dbReference type="Pfam" id="PF06312">
    <property type="entry name" value="Neurexophilin"/>
    <property type="match status" value="1"/>
</dbReference>
<evidence type="ECO:0000256" key="8">
    <source>
        <dbReference type="ARBA" id="ARBA00023242"/>
    </source>
</evidence>
<dbReference type="Pfam" id="PF12796">
    <property type="entry name" value="Ank_2"/>
    <property type="match status" value="2"/>
</dbReference>
<evidence type="ECO:0000256" key="7">
    <source>
        <dbReference type="ARBA" id="ARBA00023163"/>
    </source>
</evidence>
<reference evidence="17" key="2">
    <citation type="submission" date="2025-09" db="UniProtKB">
        <authorList>
            <consortium name="Ensembl"/>
        </authorList>
    </citation>
    <scope>IDENTIFICATION</scope>
</reference>
<dbReference type="InterPro" id="IPR013783">
    <property type="entry name" value="Ig-like_fold"/>
</dbReference>
<dbReference type="SMART" id="SM00248">
    <property type="entry name" value="ANK"/>
    <property type="match status" value="6"/>
</dbReference>
<evidence type="ECO:0000256" key="13">
    <source>
        <dbReference type="ARBA" id="ARBA00078782"/>
    </source>
</evidence>
<name>A0A669R651_PHACC</name>
<evidence type="ECO:0000256" key="14">
    <source>
        <dbReference type="PROSITE-ProRule" id="PRU00023"/>
    </source>
</evidence>
<dbReference type="Gene3D" id="1.25.40.20">
    <property type="entry name" value="Ankyrin repeat-containing domain"/>
    <property type="match status" value="1"/>
</dbReference>
<dbReference type="PROSITE" id="PS50297">
    <property type="entry name" value="ANK_REP_REGION"/>
    <property type="match status" value="3"/>
</dbReference>
<keyword evidence="7" id="KW-0804">Transcription</keyword>
<organism evidence="17 18">
    <name type="scientific">Phasianus colchicus</name>
    <name type="common">Common pheasant</name>
    <dbReference type="NCBI Taxonomy" id="9054"/>
    <lineage>
        <taxon>Eukaryota</taxon>
        <taxon>Metazoa</taxon>
        <taxon>Chordata</taxon>
        <taxon>Craniata</taxon>
        <taxon>Vertebrata</taxon>
        <taxon>Euteleostomi</taxon>
        <taxon>Archelosauria</taxon>
        <taxon>Archosauria</taxon>
        <taxon>Dinosauria</taxon>
        <taxon>Saurischia</taxon>
        <taxon>Theropoda</taxon>
        <taxon>Coelurosauria</taxon>
        <taxon>Aves</taxon>
        <taxon>Neognathae</taxon>
        <taxon>Galloanserae</taxon>
        <taxon>Galliformes</taxon>
        <taxon>Phasianidae</taxon>
        <taxon>Phasianinae</taxon>
        <taxon>Phasianus</taxon>
    </lineage>
</organism>
<keyword evidence="3" id="KW-0677">Repeat</keyword>
<dbReference type="GO" id="GO:0031349">
    <property type="term" value="P:positive regulation of defense response"/>
    <property type="evidence" value="ECO:0007669"/>
    <property type="project" value="UniProtKB-ARBA"/>
</dbReference>
<dbReference type="PRINTS" id="PR01415">
    <property type="entry name" value="ANKYRIN"/>
</dbReference>
<evidence type="ECO:0000256" key="4">
    <source>
        <dbReference type="ARBA" id="ARBA00023015"/>
    </source>
</evidence>
<evidence type="ECO:0000259" key="16">
    <source>
        <dbReference type="PROSITE" id="PS52003"/>
    </source>
</evidence>
<feature type="compositionally biased region" description="Polar residues" evidence="15">
    <location>
        <begin position="571"/>
        <end position="585"/>
    </location>
</feature>
<evidence type="ECO:0000256" key="6">
    <source>
        <dbReference type="ARBA" id="ARBA00023159"/>
    </source>
</evidence>
<protein>
    <recommendedName>
        <fullName evidence="11">NF-kappa-B inhibitor zeta</fullName>
    </recommendedName>
    <alternativeName>
        <fullName evidence="12">I-kappa-B-zeta</fullName>
    </alternativeName>
    <alternativeName>
        <fullName evidence="13">Molecule possessing ankyrin repeats induced by lipopolysaccharide</fullName>
    </alternativeName>
</protein>
<dbReference type="SUPFAM" id="SSF48403">
    <property type="entry name" value="Ankyrin repeat"/>
    <property type="match status" value="1"/>
</dbReference>
<evidence type="ECO:0000256" key="2">
    <source>
        <dbReference type="ARBA" id="ARBA00005431"/>
    </source>
</evidence>
<dbReference type="InterPro" id="IPR014756">
    <property type="entry name" value="Ig_E-set"/>
</dbReference>
<dbReference type="SUPFAM" id="SSF81296">
    <property type="entry name" value="E set domains"/>
    <property type="match status" value="1"/>
</dbReference>
<evidence type="ECO:0000256" key="15">
    <source>
        <dbReference type="SAM" id="MobiDB-lite"/>
    </source>
</evidence>
<evidence type="ECO:0000256" key="3">
    <source>
        <dbReference type="ARBA" id="ARBA00022737"/>
    </source>
</evidence>
<dbReference type="GO" id="GO:0005634">
    <property type="term" value="C:nucleus"/>
    <property type="evidence" value="ECO:0007669"/>
    <property type="project" value="UniProtKB-SubCell"/>
</dbReference>
<accession>A0A669R651</accession>
<dbReference type="InterPro" id="IPR026845">
    <property type="entry name" value="NXPH/NXPE"/>
</dbReference>
<comment type="similarity">
    <text evidence="2">Belongs to the NXPE family.</text>
</comment>
<dbReference type="Gene3D" id="2.60.40.10">
    <property type="entry name" value="Immunoglobulins"/>
    <property type="match status" value="1"/>
</dbReference>
<dbReference type="PROSITE" id="PS50088">
    <property type="entry name" value="ANK_REPEAT"/>
    <property type="match status" value="3"/>
</dbReference>
<feature type="domain" description="OCA" evidence="16">
    <location>
        <begin position="390"/>
        <end position="412"/>
    </location>
</feature>
<keyword evidence="5 14" id="KW-0040">ANK repeat</keyword>
<evidence type="ECO:0000256" key="1">
    <source>
        <dbReference type="ARBA" id="ARBA00004123"/>
    </source>
</evidence>
<proteinExistence type="inferred from homology"/>
<dbReference type="AlphaFoldDB" id="A0A669R651"/>
<dbReference type="PROSITE" id="PS52003">
    <property type="entry name" value="OCA"/>
    <property type="match status" value="1"/>
</dbReference>
<feature type="repeat" description="ANK" evidence="14">
    <location>
        <begin position="760"/>
        <end position="792"/>
    </location>
</feature>
<keyword evidence="18" id="KW-1185">Reference proteome</keyword>
<evidence type="ECO:0000313" key="18">
    <source>
        <dbReference type="Proteomes" id="UP000472261"/>
    </source>
</evidence>
<dbReference type="InterPro" id="IPR036770">
    <property type="entry name" value="Ankyrin_rpt-contain_sf"/>
</dbReference>
<keyword evidence="8" id="KW-0539">Nucleus</keyword>
<evidence type="ECO:0000313" key="17">
    <source>
        <dbReference type="Ensembl" id="ENSPCLP00000023686.1"/>
    </source>
</evidence>
<evidence type="ECO:0000256" key="11">
    <source>
        <dbReference type="ARBA" id="ARBA00071909"/>
    </source>
</evidence>
<dbReference type="GO" id="GO:0010468">
    <property type="term" value="P:regulation of gene expression"/>
    <property type="evidence" value="ECO:0007669"/>
    <property type="project" value="TreeGrafter"/>
</dbReference>
<dbReference type="FunFam" id="1.25.40.20:FF:000188">
    <property type="entry name" value="NF-kappa-B inhibitor zeta isoform X2"/>
    <property type="match status" value="1"/>
</dbReference>
<dbReference type="Pfam" id="PF24536">
    <property type="entry name" value="NXPE4_C"/>
    <property type="match status" value="1"/>
</dbReference>
<dbReference type="InterPro" id="IPR002110">
    <property type="entry name" value="Ankyrin_rpt"/>
</dbReference>
<dbReference type="PANTHER" id="PTHR24124:SF5">
    <property type="entry name" value="NF-KAPPA-B INHIBITOR ZETA"/>
    <property type="match status" value="1"/>
</dbReference>
<dbReference type="Proteomes" id="UP000472261">
    <property type="component" value="Unplaced"/>
</dbReference>
<evidence type="ECO:0000256" key="10">
    <source>
        <dbReference type="ARBA" id="ARBA00064472"/>
    </source>
</evidence>
<comment type="subunit">
    <text evidence="10">Interacts with NFKB1/p50. Interacts with RELA. Interacts with AKIRIN2.</text>
</comment>
<gene>
    <name evidence="17" type="primary">NFKBIZ</name>
</gene>
<feature type="region of interest" description="Disordered" evidence="15">
    <location>
        <begin position="530"/>
        <end position="549"/>
    </location>
</feature>
<reference evidence="17" key="1">
    <citation type="submission" date="2025-08" db="UniProtKB">
        <authorList>
            <consortium name="Ensembl"/>
        </authorList>
    </citation>
    <scope>IDENTIFICATION</scope>
</reference>
<feature type="compositionally biased region" description="Basic and acidic residues" evidence="15">
    <location>
        <begin position="485"/>
        <end position="497"/>
    </location>
</feature>
<evidence type="ECO:0000256" key="9">
    <source>
        <dbReference type="ARBA" id="ARBA00057515"/>
    </source>
</evidence>
<comment type="subcellular location">
    <subcellularLocation>
        <location evidence="1">Nucleus</location>
    </subcellularLocation>
</comment>
<feature type="region of interest" description="Disordered" evidence="15">
    <location>
        <begin position="562"/>
        <end position="585"/>
    </location>
</feature>
<feature type="repeat" description="ANK" evidence="14">
    <location>
        <begin position="929"/>
        <end position="965"/>
    </location>
</feature>
<keyword evidence="6" id="KW-0010">Activator</keyword>
<sequence length="999" mass="111380">MWRDSFRLQIFCLLMAVLAVVVLVHNFFQLEHLDDYTVSGSNWITENNDQPSLSQTTKTTRKPYCGYEQQTLSKRERAEQESLLAALQWPKPPDGKIAFLQSTDPVHSDFVIVKPSRFFKVGDQLEVVVHVRDFQGKPKQYGGDYLQARIHSPVLKAGATGRIVDCHNGLYKVFFTLLWPGEVKVSVTLVHPSEAVQVLLRLREEKPDRVYFKSSFKSGRFSETTECNVCLPGDLPVCNFTDLYTGEPWFCYKPRKLSCSSRISHAKGGYQKGLLTHEESLFFQSDVNIKMPILSSGPDSVIVKPKAFTDSSNMDRAEDPTVSPSGYYYEDLWRPRSHWIYHFNKSDDISKCLQGKVIHLFGDSTIRQWFEYLTAAVPAEQHMGGGKQHRGPFQGVRVKNSVKELLLHFRSSKQMSSGPAADEGKAQGGLVNYEPYTELKSVLGQGGKRKAPELLSDGPPFKRQVNVHPHLLTPPQTPTSMDNMEETHKNEPKHDSNSDLLQNIINIKNESSPVSLNTVQVSWLHGVSSHNSPGEQYHDSPGTQAFSPPQKYQAFQDHASQNMLDPPQHYQFPSSQNQDLSQSYTSDASLEYRPFSANDQSPGYHQHAFESHELQYCPSQSFSSLLNDSEGSENISAPLQSLTTAHPQANVSPHAQNFSLAPNNACSSLERSVSLATLNVSLPPQSVARNTTQLGKSFFQWQVEQEENKLANISQDQFLAKDSDGDTFLHIAVAQGRRALSYVLARKMAALHMLDIKEHNGQSAFQVAVAANQHLIVQDLVSLGAQVNTTDCWGRTPLHVCAEKGHAQVLQAIQKGAMGSNQYVDLEATNYDGLTALHCAVLAHNAVLHELQNCQPPHSPEVQELLLRNKSLVETIKTLIQMGASVEAKDRKSGRSALHLAAEEANLELIRLFLELPNCLSFVNAKAYNGNTALHVAASLQYRVSQLDAVRLLMRKGADPSARNLENEQPVHLVPDGLVGEQIRRILKGKTVQQRASLF</sequence>
<comment type="function">
    <text evidence="9">Involved in regulation of NF-kappa-B transcription factor complexes. Inhibits NF-kappa-B activity without affecting its nuclear translocation upon stimulation. Inhibits DNA-binding of RELA and NFKB1/p50, and of the NF-kappa-B p65-p50 heterodimer and the NF-kappa-B p50-p50 homodimer. Also seems to activate NF-kappa-B-mediated transcription. In vitro, upon association with NFKB1/p50 has transcriptional activation activity and, together with NFKB1/p50 and RELA, is recruited to LCN2 promoters. Promotes transcription of LCN2 and DEFB4. Is recruited to IL-6 promoters and activates IL-6 but decreases TNF-alpha production in response to LPS. Seems to be involved in the induction of inflammatory genes activated through TLR/IL-1 receptor signaling. Involved in the induction of T helper 17 cells (Th17) differentiation upon recognition of antigen by T cell antigen receptor (TCR).</text>
</comment>
<dbReference type="GO" id="GO:0070974">
    <property type="term" value="F:POU domain binding"/>
    <property type="evidence" value="ECO:0007669"/>
    <property type="project" value="InterPro"/>
</dbReference>
<feature type="region of interest" description="Disordered" evidence="15">
    <location>
        <begin position="443"/>
        <end position="497"/>
    </location>
</feature>
<dbReference type="InterPro" id="IPR057106">
    <property type="entry name" value="NXPE4_C"/>
</dbReference>
<dbReference type="Ensembl" id="ENSPCLT00000032900.1">
    <property type="protein sequence ID" value="ENSPCLP00000023686.1"/>
    <property type="gene ID" value="ENSPCLG00000020909.1"/>
</dbReference>